<dbReference type="GO" id="GO:0005634">
    <property type="term" value="C:nucleus"/>
    <property type="evidence" value="ECO:0007669"/>
    <property type="project" value="TreeGrafter"/>
</dbReference>
<organism evidence="2 3">
    <name type="scientific">Lomentospora prolificans</name>
    <dbReference type="NCBI Taxonomy" id="41688"/>
    <lineage>
        <taxon>Eukaryota</taxon>
        <taxon>Fungi</taxon>
        <taxon>Dikarya</taxon>
        <taxon>Ascomycota</taxon>
        <taxon>Pezizomycotina</taxon>
        <taxon>Sordariomycetes</taxon>
        <taxon>Hypocreomycetidae</taxon>
        <taxon>Microascales</taxon>
        <taxon>Microascaceae</taxon>
        <taxon>Lomentospora</taxon>
    </lineage>
</organism>
<dbReference type="Gene3D" id="3.40.50.880">
    <property type="match status" value="1"/>
</dbReference>
<dbReference type="EMBL" id="NLAX01001623">
    <property type="protein sequence ID" value="PKS05403.1"/>
    <property type="molecule type" value="Genomic_DNA"/>
</dbReference>
<sequence length="269" mass="30193">MMVLETDEPHPDEQKRRGSFAQILHHHFSSAGESHDPPLDIETDKRFVVADKGGRVPKFEDFEGCDAVLITGSMYDAHGNNPWILELLAVLKELWQRRPDIHFSGVCFGHQLLCRLLGASIRPTPDKGWELGHSKISLTPLGQKLFRVDEPFVYLHQMHQDQVAEAPTTEKSGGLLEKGTKVHVWGSSEHTKVQGVYIQGRLFTTQAHLAFDKPMVEREIELRVKSGSITDEDSDDVEMAAATAHLEHDGITVAAAILRFFHFEDDGLE</sequence>
<dbReference type="InParanoid" id="A0A2N3MZ00"/>
<dbReference type="InterPro" id="IPR044992">
    <property type="entry name" value="ChyE-like"/>
</dbReference>
<feature type="domain" description="Glutamine amidotransferase" evidence="1">
    <location>
        <begin position="85"/>
        <end position="208"/>
    </location>
</feature>
<keyword evidence="3" id="KW-1185">Reference proteome</keyword>
<dbReference type="VEuPathDB" id="FungiDB:jhhlp_008779"/>
<dbReference type="CDD" id="cd01741">
    <property type="entry name" value="GATase1_1"/>
    <property type="match status" value="1"/>
</dbReference>
<dbReference type="PANTHER" id="PTHR42695:SF4">
    <property type="entry name" value="GLUTAMINE AMIDOTRANSFERASE DOMAIN-CONTAINING PROTEIN"/>
    <property type="match status" value="1"/>
</dbReference>
<dbReference type="InterPro" id="IPR029062">
    <property type="entry name" value="Class_I_gatase-like"/>
</dbReference>
<dbReference type="AlphaFoldDB" id="A0A2N3MZ00"/>
<dbReference type="OrthoDB" id="92161at2759"/>
<dbReference type="STRING" id="41688.A0A2N3MZ00"/>
<evidence type="ECO:0000313" key="2">
    <source>
        <dbReference type="EMBL" id="PKS05403.1"/>
    </source>
</evidence>
<reference evidence="2 3" key="1">
    <citation type="journal article" date="2017" name="G3 (Bethesda)">
        <title>First Draft Genome Sequence of the Pathogenic Fungus Lomentospora prolificans (Formerly Scedosporium prolificans).</title>
        <authorList>
            <person name="Luo R."/>
            <person name="Zimin A."/>
            <person name="Workman R."/>
            <person name="Fan Y."/>
            <person name="Pertea G."/>
            <person name="Grossman N."/>
            <person name="Wear M.P."/>
            <person name="Jia B."/>
            <person name="Miller H."/>
            <person name="Casadevall A."/>
            <person name="Timp W."/>
            <person name="Zhang S.X."/>
            <person name="Salzberg S.L."/>
        </authorList>
    </citation>
    <scope>NUCLEOTIDE SEQUENCE [LARGE SCALE GENOMIC DNA]</scope>
    <source>
        <strain evidence="2 3">JHH-5317</strain>
    </source>
</reference>
<dbReference type="GO" id="GO:0005829">
    <property type="term" value="C:cytosol"/>
    <property type="evidence" value="ECO:0007669"/>
    <property type="project" value="TreeGrafter"/>
</dbReference>
<dbReference type="Pfam" id="PF00117">
    <property type="entry name" value="GATase"/>
    <property type="match status" value="1"/>
</dbReference>
<dbReference type="InterPro" id="IPR017926">
    <property type="entry name" value="GATASE"/>
</dbReference>
<dbReference type="PANTHER" id="PTHR42695">
    <property type="entry name" value="GLUTAMINE AMIDOTRANSFERASE YLR126C-RELATED"/>
    <property type="match status" value="1"/>
</dbReference>
<evidence type="ECO:0000313" key="3">
    <source>
        <dbReference type="Proteomes" id="UP000233524"/>
    </source>
</evidence>
<evidence type="ECO:0000259" key="1">
    <source>
        <dbReference type="Pfam" id="PF00117"/>
    </source>
</evidence>
<proteinExistence type="predicted"/>
<protein>
    <recommendedName>
        <fullName evidence="1">Glutamine amidotransferase domain-containing protein</fullName>
    </recommendedName>
</protein>
<accession>A0A2N3MZ00</accession>
<comment type="caution">
    <text evidence="2">The sequence shown here is derived from an EMBL/GenBank/DDBJ whole genome shotgun (WGS) entry which is preliminary data.</text>
</comment>
<dbReference type="SUPFAM" id="SSF52317">
    <property type="entry name" value="Class I glutamine amidotransferase-like"/>
    <property type="match status" value="1"/>
</dbReference>
<name>A0A2N3MZ00_9PEZI</name>
<gene>
    <name evidence="2" type="ORF">jhhlp_008779</name>
</gene>
<dbReference type="Proteomes" id="UP000233524">
    <property type="component" value="Unassembled WGS sequence"/>
</dbReference>